<feature type="chain" id="PRO_5028934445" evidence="1">
    <location>
        <begin position="19"/>
        <end position="886"/>
    </location>
</feature>
<reference evidence="2 3" key="1">
    <citation type="submission" date="2020-08" db="EMBL/GenBank/DDBJ databases">
        <title>Croceimicrobium hydrocarbonivorans gen. nov., sp. nov., a novel marine bacterium isolated from a bacterial consortium that degrades polyethylene terephthalate.</title>
        <authorList>
            <person name="Liu R."/>
        </authorList>
    </citation>
    <scope>NUCLEOTIDE SEQUENCE [LARGE SCALE GENOMIC DNA]</scope>
    <source>
        <strain evidence="2 3">A20-9</strain>
    </source>
</reference>
<dbReference type="Proteomes" id="UP000516305">
    <property type="component" value="Chromosome"/>
</dbReference>
<evidence type="ECO:0000313" key="2">
    <source>
        <dbReference type="EMBL" id="QNR25726.1"/>
    </source>
</evidence>
<dbReference type="AlphaFoldDB" id="A0A7H0VJ28"/>
<dbReference type="NCBIfam" id="TIGR04131">
    <property type="entry name" value="Bac_Flav_CTERM"/>
    <property type="match status" value="1"/>
</dbReference>
<dbReference type="KEGG" id="chyd:H4K34_07760"/>
<sequence>MRKSLLLIFLFAGMALHATHNRAGEITYRWITGLTYEVTITTYTRACQLCADRCELSIDWGDNSGDTLARSNGPRIVCLQARDGEIIDPINQIRKNIYIGTHTYDAPGIYTIKMEDRNRNAGISNILNSDQVPFYIETELYISPSLGANSSPILTNPPVERGCVGKRFEHNPGAYDPDGDSLAYRLVYSKAQNGDPIQTIYDPQYVQDSIEIDPNTGLLFWDLPRNVGQFNFAFEIVEFRKNAQGRYVRIGYVTRDLQVDIEDCGNNPPEVIPVGPFCVEAGTSLNFSVTATDPDTDDLILTAFGGPFEVPTPPATFPEVNGPSPLSGFFNWNTRCHHVRKQPYQVSFKATDIPQDPNDIALSDIYTTEITVIAPAPKNPDAQAEGLALRLNWDVSFCTEADGYLLYRRESPYGFVPGVCETGVPAYTGYEFHDSLLNVNNTTYLDSFDVELGKEYCYMVVAYFEDEAQSYASEEFCAALPLTLPMFTKVDVESTDPASGTIGIEWIEAPEFDSTIYLPPYRLELWGREKDNGAFNLLNTANNIDAGNFTHNNLNTQDLSYEYHLDVYAGPNQDFVGSSPLASSVYAEPTGSDQSVMLDFNFDTPWQNERFVIYRENPTGSGQFDSIGESFVPEYTDTGLVNGENYCYYAESYGRYTASDSLPRPLVNRSQITCATARDTTAPCPPQFALYNACPDTIYFSWKLAQGNGCKNDVSKINIYFRTGENEFGDQPFLSIPVNGDSTIRFVSDQAIFGCYAITAVDDADQDPGGQANESAFSEELCIESCFTIKFPNIFSPNGDGYNERFLPVEIEQVANLEIEIYSRWGNLIYRTTDLEDFLSNGWDGNVQDNGSPAPDGVYYYVCRYTAESIGPTMEQTASGFVHLVR</sequence>
<keyword evidence="3" id="KW-1185">Reference proteome</keyword>
<dbReference type="RefSeq" id="WP_210760251.1">
    <property type="nucleotide sequence ID" value="NZ_CP060139.1"/>
</dbReference>
<gene>
    <name evidence="2" type="ORF">H4K34_07760</name>
</gene>
<feature type="signal peptide" evidence="1">
    <location>
        <begin position="1"/>
        <end position="18"/>
    </location>
</feature>
<dbReference type="Pfam" id="PF13585">
    <property type="entry name" value="CHU_C"/>
    <property type="match status" value="1"/>
</dbReference>
<organism evidence="2 3">
    <name type="scientific">Croceimicrobium hydrocarbonivorans</name>
    <dbReference type="NCBI Taxonomy" id="2761580"/>
    <lineage>
        <taxon>Bacteria</taxon>
        <taxon>Pseudomonadati</taxon>
        <taxon>Bacteroidota</taxon>
        <taxon>Flavobacteriia</taxon>
        <taxon>Flavobacteriales</taxon>
        <taxon>Owenweeksiaceae</taxon>
        <taxon>Croceimicrobium</taxon>
    </lineage>
</organism>
<name>A0A7H0VJ28_9FLAO</name>
<dbReference type="InterPro" id="IPR026341">
    <property type="entry name" value="T9SS_type_B"/>
</dbReference>
<accession>A0A7H0VJ28</accession>
<dbReference type="EMBL" id="CP060139">
    <property type="protein sequence ID" value="QNR25726.1"/>
    <property type="molecule type" value="Genomic_DNA"/>
</dbReference>
<dbReference type="Gene3D" id="2.60.40.10">
    <property type="entry name" value="Immunoglobulins"/>
    <property type="match status" value="2"/>
</dbReference>
<evidence type="ECO:0000256" key="1">
    <source>
        <dbReference type="SAM" id="SignalP"/>
    </source>
</evidence>
<evidence type="ECO:0000313" key="3">
    <source>
        <dbReference type="Proteomes" id="UP000516305"/>
    </source>
</evidence>
<proteinExistence type="predicted"/>
<keyword evidence="1" id="KW-0732">Signal</keyword>
<protein>
    <submittedName>
        <fullName evidence="2">Gliding motility-associated C-terminal domain-containing protein</fullName>
    </submittedName>
</protein>
<dbReference type="InterPro" id="IPR013783">
    <property type="entry name" value="Ig-like_fold"/>
</dbReference>